<keyword evidence="3" id="KW-0732">Signal</keyword>
<evidence type="ECO:0000256" key="5">
    <source>
        <dbReference type="ARBA" id="ARBA00023237"/>
    </source>
</evidence>
<comment type="similarity">
    <text evidence="2">Belongs to the SusD family.</text>
</comment>
<keyword evidence="9" id="KW-1185">Reference proteome</keyword>
<evidence type="ECO:0000259" key="7">
    <source>
        <dbReference type="Pfam" id="PF14322"/>
    </source>
</evidence>
<dbReference type="Proteomes" id="UP001162741">
    <property type="component" value="Chromosome"/>
</dbReference>
<protein>
    <submittedName>
        <fullName evidence="8">RagB/SusD family nutrient uptake outer membrane protein</fullName>
    </submittedName>
</protein>
<gene>
    <name evidence="8" type="ORF">MKQ68_10345</name>
</gene>
<evidence type="ECO:0000256" key="3">
    <source>
        <dbReference type="ARBA" id="ARBA00022729"/>
    </source>
</evidence>
<comment type="subcellular location">
    <subcellularLocation>
        <location evidence="1">Cell outer membrane</location>
    </subcellularLocation>
</comment>
<dbReference type="InterPro" id="IPR012944">
    <property type="entry name" value="SusD_RagB_dom"/>
</dbReference>
<evidence type="ECO:0000256" key="2">
    <source>
        <dbReference type="ARBA" id="ARBA00006275"/>
    </source>
</evidence>
<name>A0ABY6JBD9_9BACT</name>
<feature type="domain" description="SusD-like N-terminal" evidence="7">
    <location>
        <begin position="46"/>
        <end position="227"/>
    </location>
</feature>
<organism evidence="8 9">
    <name type="scientific">Chitinophaga horti</name>
    <dbReference type="NCBI Taxonomy" id="2920382"/>
    <lineage>
        <taxon>Bacteria</taxon>
        <taxon>Pseudomonadati</taxon>
        <taxon>Bacteroidota</taxon>
        <taxon>Chitinophagia</taxon>
        <taxon>Chitinophagales</taxon>
        <taxon>Chitinophagaceae</taxon>
        <taxon>Chitinophaga</taxon>
    </lineage>
</organism>
<sequence length="461" mass="51252">MRNKAYHIFSRLAAIVAIGSLSLTSCKKFLEIGTPANAVSEEGAFADSATATSTVLTLYTQAANTNPQNTSVLFNVTKYGMMSADEAYYLTNSLWDNFRNNTLASGNDLQGFWAAAYTNIGRTNYIITNLEAESKLTPTVRNQLLGEAKFWRAWHYFYLTSYFGAAPLVLNTDALTNAQLPRSTAADVYAQIVKDLTEAKAHLTDIYPSAERARVNRKVAAAMLARVRFYQQNWPEAEKEAGEVLGTTGTYRLVNGMDSVFIRTSPEVILQAANVTGVTSFGAEFIPAASTPNVVLYDTLARTFEPGDKRKAQWTRPITFSGKEYFYPYKYRVRAGTAANEYAVMLRLAEMFLIRSEARANQDRIGDAVDDINAVRQRAGINGLAKTIDKTTLLAALEHERWVELFTEYGDRWLNLKRTGRADVVLPLIKPAYTATQKLYPLPTLELQANPKLAPDNPGYN</sequence>
<evidence type="ECO:0000259" key="6">
    <source>
        <dbReference type="Pfam" id="PF07980"/>
    </source>
</evidence>
<dbReference type="Pfam" id="PF14322">
    <property type="entry name" value="SusD-like_3"/>
    <property type="match status" value="1"/>
</dbReference>
<evidence type="ECO:0000313" key="9">
    <source>
        <dbReference type="Proteomes" id="UP001162741"/>
    </source>
</evidence>
<dbReference type="CDD" id="cd08977">
    <property type="entry name" value="SusD"/>
    <property type="match status" value="1"/>
</dbReference>
<dbReference type="Gene3D" id="1.25.40.390">
    <property type="match status" value="1"/>
</dbReference>
<dbReference type="InterPro" id="IPR033985">
    <property type="entry name" value="SusD-like_N"/>
</dbReference>
<dbReference type="PROSITE" id="PS51257">
    <property type="entry name" value="PROKAR_LIPOPROTEIN"/>
    <property type="match status" value="1"/>
</dbReference>
<dbReference type="Pfam" id="PF07980">
    <property type="entry name" value="SusD_RagB"/>
    <property type="match status" value="1"/>
</dbReference>
<keyword evidence="5" id="KW-0998">Cell outer membrane</keyword>
<dbReference type="EMBL" id="CP107006">
    <property type="protein sequence ID" value="UYQ95499.1"/>
    <property type="molecule type" value="Genomic_DNA"/>
</dbReference>
<keyword evidence="4" id="KW-0472">Membrane</keyword>
<evidence type="ECO:0000256" key="1">
    <source>
        <dbReference type="ARBA" id="ARBA00004442"/>
    </source>
</evidence>
<evidence type="ECO:0000256" key="4">
    <source>
        <dbReference type="ARBA" id="ARBA00023136"/>
    </source>
</evidence>
<reference evidence="8" key="1">
    <citation type="submission" date="2022-10" db="EMBL/GenBank/DDBJ databases">
        <title>Chitinophaga sp. nov., isolated from soil.</title>
        <authorList>
            <person name="Jeon C.O."/>
        </authorList>
    </citation>
    <scope>NUCLEOTIDE SEQUENCE</scope>
    <source>
        <strain evidence="8">R8</strain>
    </source>
</reference>
<dbReference type="SUPFAM" id="SSF48452">
    <property type="entry name" value="TPR-like"/>
    <property type="match status" value="1"/>
</dbReference>
<feature type="domain" description="RagB/SusD" evidence="6">
    <location>
        <begin position="322"/>
        <end position="460"/>
    </location>
</feature>
<dbReference type="RefSeq" id="WP_264283225.1">
    <property type="nucleotide sequence ID" value="NZ_CP107006.1"/>
</dbReference>
<evidence type="ECO:0000313" key="8">
    <source>
        <dbReference type="EMBL" id="UYQ95499.1"/>
    </source>
</evidence>
<proteinExistence type="inferred from homology"/>
<dbReference type="InterPro" id="IPR011990">
    <property type="entry name" value="TPR-like_helical_dom_sf"/>
</dbReference>
<accession>A0ABY6JBD9</accession>